<comment type="caution">
    <text evidence="7">The sequence shown here is derived from an EMBL/GenBank/DDBJ whole genome shotgun (WGS) entry which is preliminary data.</text>
</comment>
<reference evidence="7" key="1">
    <citation type="journal article" date="2021" name="PeerJ">
        <title>Extensive microbial diversity within the chicken gut microbiome revealed by metagenomics and culture.</title>
        <authorList>
            <person name="Gilroy R."/>
            <person name="Ravi A."/>
            <person name="Getino M."/>
            <person name="Pursley I."/>
            <person name="Horton D.L."/>
            <person name="Alikhan N.F."/>
            <person name="Baker D."/>
            <person name="Gharbi K."/>
            <person name="Hall N."/>
            <person name="Watson M."/>
            <person name="Adriaenssens E.M."/>
            <person name="Foster-Nyarko E."/>
            <person name="Jarju S."/>
            <person name="Secka A."/>
            <person name="Antonio M."/>
            <person name="Oren A."/>
            <person name="Chaudhuri R.R."/>
            <person name="La Ragione R."/>
            <person name="Hildebrand F."/>
            <person name="Pallen M.J."/>
        </authorList>
    </citation>
    <scope>NUCLEOTIDE SEQUENCE</scope>
    <source>
        <strain evidence="7">ChiBcolR8-3208</strain>
    </source>
</reference>
<evidence type="ECO:0000256" key="1">
    <source>
        <dbReference type="ARBA" id="ARBA00010688"/>
    </source>
</evidence>
<dbReference type="InterPro" id="IPR050306">
    <property type="entry name" value="PfkB_Carbo_kinase"/>
</dbReference>
<dbReference type="InterPro" id="IPR029056">
    <property type="entry name" value="Ribokinase-like"/>
</dbReference>
<dbReference type="GO" id="GO:0005524">
    <property type="term" value="F:ATP binding"/>
    <property type="evidence" value="ECO:0007669"/>
    <property type="project" value="UniProtKB-KW"/>
</dbReference>
<dbReference type="GO" id="GO:0016301">
    <property type="term" value="F:kinase activity"/>
    <property type="evidence" value="ECO:0007669"/>
    <property type="project" value="UniProtKB-KW"/>
</dbReference>
<evidence type="ECO:0000256" key="3">
    <source>
        <dbReference type="ARBA" id="ARBA00022741"/>
    </source>
</evidence>
<organism evidence="7 8">
    <name type="scientific">Candidatus Acutalibacter ornithocaccae</name>
    <dbReference type="NCBI Taxonomy" id="2838416"/>
    <lineage>
        <taxon>Bacteria</taxon>
        <taxon>Bacillati</taxon>
        <taxon>Bacillota</taxon>
        <taxon>Clostridia</taxon>
        <taxon>Eubacteriales</taxon>
        <taxon>Acutalibacteraceae</taxon>
        <taxon>Acutalibacter</taxon>
    </lineage>
</organism>
<dbReference type="PANTHER" id="PTHR43085">
    <property type="entry name" value="HEXOKINASE FAMILY MEMBER"/>
    <property type="match status" value="1"/>
</dbReference>
<gene>
    <name evidence="7" type="ORF">H9942_04380</name>
</gene>
<reference evidence="7" key="2">
    <citation type="submission" date="2021-04" db="EMBL/GenBank/DDBJ databases">
        <authorList>
            <person name="Gilroy R."/>
        </authorList>
    </citation>
    <scope>NUCLEOTIDE SEQUENCE</scope>
    <source>
        <strain evidence="7">ChiBcolR8-3208</strain>
    </source>
</reference>
<evidence type="ECO:0000313" key="7">
    <source>
        <dbReference type="EMBL" id="HJB37289.1"/>
    </source>
</evidence>
<evidence type="ECO:0000313" key="8">
    <source>
        <dbReference type="Proteomes" id="UP000824214"/>
    </source>
</evidence>
<evidence type="ECO:0000259" key="6">
    <source>
        <dbReference type="Pfam" id="PF00294"/>
    </source>
</evidence>
<accession>A0A9D2LYD6</accession>
<keyword evidence="3" id="KW-0547">Nucleotide-binding</keyword>
<dbReference type="PROSITE" id="PS00584">
    <property type="entry name" value="PFKB_KINASES_2"/>
    <property type="match status" value="1"/>
</dbReference>
<dbReference type="InterPro" id="IPR011611">
    <property type="entry name" value="PfkB_dom"/>
</dbReference>
<dbReference type="EMBL" id="DWXZ01000086">
    <property type="protein sequence ID" value="HJB37289.1"/>
    <property type="molecule type" value="Genomic_DNA"/>
</dbReference>
<dbReference type="InterPro" id="IPR002173">
    <property type="entry name" value="Carboh/pur_kinase_PfkB_CS"/>
</dbReference>
<dbReference type="PANTHER" id="PTHR43085:SF1">
    <property type="entry name" value="PSEUDOURIDINE KINASE-RELATED"/>
    <property type="match status" value="1"/>
</dbReference>
<keyword evidence="4 7" id="KW-0418">Kinase</keyword>
<feature type="non-terminal residue" evidence="7">
    <location>
        <position position="1"/>
    </location>
</feature>
<dbReference type="Gene3D" id="3.40.1190.20">
    <property type="match status" value="1"/>
</dbReference>
<name>A0A9D2LYD6_9FIRM</name>
<protein>
    <submittedName>
        <fullName evidence="7">Carbohydrate kinase</fullName>
    </submittedName>
</protein>
<evidence type="ECO:0000256" key="5">
    <source>
        <dbReference type="ARBA" id="ARBA00022840"/>
    </source>
</evidence>
<proteinExistence type="inferred from homology"/>
<comment type="similarity">
    <text evidence="1">Belongs to the carbohydrate kinase PfkB family.</text>
</comment>
<evidence type="ECO:0000256" key="4">
    <source>
        <dbReference type="ARBA" id="ARBA00022777"/>
    </source>
</evidence>
<dbReference type="SUPFAM" id="SSF53613">
    <property type="entry name" value="Ribokinase-like"/>
    <property type="match status" value="1"/>
</dbReference>
<keyword evidence="5" id="KW-0067">ATP-binding</keyword>
<evidence type="ECO:0000256" key="2">
    <source>
        <dbReference type="ARBA" id="ARBA00022679"/>
    </source>
</evidence>
<dbReference type="AlphaFoldDB" id="A0A9D2LYD6"/>
<feature type="domain" description="Carbohydrate kinase PfkB" evidence="6">
    <location>
        <begin position="3"/>
        <end position="115"/>
    </location>
</feature>
<sequence length="131" mass="13748">SGEELELLTGKESLEEGAWALLEQGVSLAVVTLGARGCKAFAPGLSLEKPTYDTKVKDTTGSGDSFFGALLARIIQSGKRPEQLSPEELGDFLDFANAAGSTCATKTGAIPALPTTQEIEACRRNVPLLHV</sequence>
<dbReference type="Pfam" id="PF00294">
    <property type="entry name" value="PfkB"/>
    <property type="match status" value="1"/>
</dbReference>
<dbReference type="Proteomes" id="UP000824214">
    <property type="component" value="Unassembled WGS sequence"/>
</dbReference>
<keyword evidence="2" id="KW-0808">Transferase</keyword>